<evidence type="ECO:0000313" key="7">
    <source>
        <dbReference type="EMBL" id="NJP36042.1"/>
    </source>
</evidence>
<feature type="transmembrane region" description="Helical" evidence="5">
    <location>
        <begin position="12"/>
        <end position="37"/>
    </location>
</feature>
<protein>
    <submittedName>
        <fullName evidence="7">Amino acid permease</fullName>
    </submittedName>
</protein>
<organism evidence="7 8">
    <name type="scientific">Alkalicoccus luteus</name>
    <dbReference type="NCBI Taxonomy" id="1237094"/>
    <lineage>
        <taxon>Bacteria</taxon>
        <taxon>Bacillati</taxon>
        <taxon>Bacillota</taxon>
        <taxon>Bacilli</taxon>
        <taxon>Bacillales</taxon>
        <taxon>Bacillaceae</taxon>
        <taxon>Alkalicoccus</taxon>
    </lineage>
</organism>
<evidence type="ECO:0000256" key="2">
    <source>
        <dbReference type="ARBA" id="ARBA00022692"/>
    </source>
</evidence>
<feature type="transmembrane region" description="Helical" evidence="5">
    <location>
        <begin position="330"/>
        <end position="349"/>
    </location>
</feature>
<feature type="transmembrane region" description="Helical" evidence="5">
    <location>
        <begin position="89"/>
        <end position="116"/>
    </location>
</feature>
<keyword evidence="8" id="KW-1185">Reference proteome</keyword>
<feature type="transmembrane region" description="Helical" evidence="5">
    <location>
        <begin position="193"/>
        <end position="212"/>
    </location>
</feature>
<feature type="domain" description="Amino acid permease/ SLC12A" evidence="6">
    <location>
        <begin position="21"/>
        <end position="409"/>
    </location>
</feature>
<dbReference type="PIRSF" id="PIRSF006060">
    <property type="entry name" value="AA_transporter"/>
    <property type="match status" value="1"/>
</dbReference>
<feature type="transmembrane region" description="Helical" evidence="5">
    <location>
        <begin position="388"/>
        <end position="410"/>
    </location>
</feature>
<reference evidence="7 8" key="1">
    <citation type="submission" date="2020-03" db="EMBL/GenBank/DDBJ databases">
        <title>Assessment of the enzymatic potential of alkaline-tolerant lipase obtained from Bacillus luteus H11 (technogenic soil) for the bioremediation of saline soils contaminated with petroleum substances.</title>
        <authorList>
            <person name="Kalwasinska A."/>
        </authorList>
    </citation>
    <scope>NUCLEOTIDE SEQUENCE [LARGE SCALE GENOMIC DNA]</scope>
    <source>
        <strain evidence="7 8">H11</strain>
    </source>
</reference>
<feature type="transmembrane region" description="Helical" evidence="5">
    <location>
        <begin position="153"/>
        <end position="173"/>
    </location>
</feature>
<dbReference type="PANTHER" id="PTHR42770:SF8">
    <property type="entry name" value="PUTRESCINE IMPORTER PUUP"/>
    <property type="match status" value="1"/>
</dbReference>
<dbReference type="PANTHER" id="PTHR42770">
    <property type="entry name" value="AMINO ACID TRANSPORTER-RELATED"/>
    <property type="match status" value="1"/>
</dbReference>
<comment type="subcellular location">
    <subcellularLocation>
        <location evidence="1">Membrane</location>
        <topology evidence="1">Multi-pass membrane protein</topology>
    </subcellularLocation>
</comment>
<comment type="caution">
    <text evidence="7">The sequence shown here is derived from an EMBL/GenBank/DDBJ whole genome shotgun (WGS) entry which is preliminary data.</text>
</comment>
<keyword evidence="4 5" id="KW-0472">Membrane</keyword>
<feature type="transmembrane region" description="Helical" evidence="5">
    <location>
        <begin position="233"/>
        <end position="258"/>
    </location>
</feature>
<evidence type="ECO:0000256" key="1">
    <source>
        <dbReference type="ARBA" id="ARBA00004141"/>
    </source>
</evidence>
<dbReference type="EMBL" id="JAATHJ010000001">
    <property type="protein sequence ID" value="NJP36042.1"/>
    <property type="molecule type" value="Genomic_DNA"/>
</dbReference>
<feature type="transmembrane region" description="Helical" evidence="5">
    <location>
        <begin position="278"/>
        <end position="309"/>
    </location>
</feature>
<sequence length="450" mass="48174">MASTNEPGLKRTLTLWQVVFLGMAWNTPMIYFSVYGVAVEGSSGYLTPAYTLAVLAVLLTGASYAVMAKKIPISGSAYTFAKKAIHPNVGFLVGWVLLLNYLFAPIIAAITFGIFLGAQFPAVPTIAWVALLVGALAFIAIMGIRSSANVSRVIVLSQLVFLVAFIGILIVQLTQGTGSGTLLSAAPFLSPELTIPMAVAGASVVVFSFLGFDTMTTLSEETIDSKRTIPRAIFIMIGIVGTTHVGISYFGHLAYPAFTFANPDSAAMELMMVVGGSALSAVFITVLIAAIFAQGLASVTAASRLLFVMGRDEILPKQIFAKLHPKRKTPVNNILIISVLSFGALFIPLDTAMLFVNFGALTTFLFVNISVINLYLKEKTSYNNSFKYQLANLYVPLGGAAFMLLLIMMIEPSAVLVGLIWTAVGVGYLLYMTNVFSKPLPQISRKAQPE</sequence>
<keyword evidence="2 5" id="KW-0812">Transmembrane</keyword>
<dbReference type="Proteomes" id="UP000752012">
    <property type="component" value="Unassembled WGS sequence"/>
</dbReference>
<dbReference type="Pfam" id="PF00324">
    <property type="entry name" value="AA_permease"/>
    <property type="match status" value="1"/>
</dbReference>
<dbReference type="InterPro" id="IPR004841">
    <property type="entry name" value="AA-permease/SLC12A_dom"/>
</dbReference>
<feature type="transmembrane region" description="Helical" evidence="5">
    <location>
        <begin position="416"/>
        <end position="436"/>
    </location>
</feature>
<dbReference type="InterPro" id="IPR050367">
    <property type="entry name" value="APC_superfamily"/>
</dbReference>
<accession>A0A969PKW3</accession>
<feature type="transmembrane region" description="Helical" evidence="5">
    <location>
        <begin position="49"/>
        <end position="68"/>
    </location>
</feature>
<feature type="transmembrane region" description="Helical" evidence="5">
    <location>
        <begin position="122"/>
        <end position="141"/>
    </location>
</feature>
<evidence type="ECO:0000256" key="5">
    <source>
        <dbReference type="SAM" id="Phobius"/>
    </source>
</evidence>
<dbReference type="GO" id="GO:0016020">
    <property type="term" value="C:membrane"/>
    <property type="evidence" value="ECO:0007669"/>
    <property type="project" value="UniProtKB-SubCell"/>
</dbReference>
<evidence type="ECO:0000259" key="6">
    <source>
        <dbReference type="Pfam" id="PF00324"/>
    </source>
</evidence>
<dbReference type="Gene3D" id="1.20.1740.10">
    <property type="entry name" value="Amino acid/polyamine transporter I"/>
    <property type="match status" value="1"/>
</dbReference>
<dbReference type="GO" id="GO:0055085">
    <property type="term" value="P:transmembrane transport"/>
    <property type="evidence" value="ECO:0007669"/>
    <property type="project" value="InterPro"/>
</dbReference>
<keyword evidence="3 5" id="KW-1133">Transmembrane helix</keyword>
<evidence type="ECO:0000313" key="8">
    <source>
        <dbReference type="Proteomes" id="UP000752012"/>
    </source>
</evidence>
<evidence type="ECO:0000256" key="4">
    <source>
        <dbReference type="ARBA" id="ARBA00023136"/>
    </source>
</evidence>
<dbReference type="RefSeq" id="WP_168004330.1">
    <property type="nucleotide sequence ID" value="NZ_JAATHJ010000001.1"/>
</dbReference>
<evidence type="ECO:0000256" key="3">
    <source>
        <dbReference type="ARBA" id="ARBA00022989"/>
    </source>
</evidence>
<gene>
    <name evidence="7" type="ORF">HCN83_00380</name>
</gene>
<name>A0A969PKW3_9BACI</name>
<dbReference type="AlphaFoldDB" id="A0A969PKW3"/>
<proteinExistence type="predicted"/>
<feature type="transmembrane region" description="Helical" evidence="5">
    <location>
        <begin position="355"/>
        <end position="376"/>
    </location>
</feature>